<keyword evidence="2" id="KW-1185">Reference proteome</keyword>
<dbReference type="Proteomes" id="UP000504634">
    <property type="component" value="Unplaced"/>
</dbReference>
<dbReference type="RefSeq" id="XP_030380804.1">
    <property type="nucleotide sequence ID" value="XM_030524944.1"/>
</dbReference>
<name>A0A6J2TXG9_DROLE</name>
<dbReference type="GeneID" id="115628740"/>
<dbReference type="AlphaFoldDB" id="A0A6J2TXG9"/>
<feature type="compositionally biased region" description="Basic residues" evidence="1">
    <location>
        <begin position="52"/>
        <end position="80"/>
    </location>
</feature>
<gene>
    <name evidence="3" type="primary">LOC115628740</name>
</gene>
<feature type="compositionally biased region" description="Basic residues" evidence="1">
    <location>
        <begin position="1"/>
        <end position="25"/>
    </location>
</feature>
<proteinExistence type="predicted"/>
<reference evidence="3" key="1">
    <citation type="submission" date="2025-08" db="UniProtKB">
        <authorList>
            <consortium name="RefSeq"/>
        </authorList>
    </citation>
    <scope>IDENTIFICATION</scope>
    <source>
        <strain evidence="3">11010-0011.00</strain>
        <tissue evidence="3">Whole body</tissue>
    </source>
</reference>
<feature type="region of interest" description="Disordered" evidence="1">
    <location>
        <begin position="52"/>
        <end position="81"/>
    </location>
</feature>
<evidence type="ECO:0000313" key="3">
    <source>
        <dbReference type="RefSeq" id="XP_030380804.1"/>
    </source>
</evidence>
<sequence>MARKKVRDTKSVKRQAASRRDKRIRNISQQYKSKPFQHKPIKSILVKGKFSKVGKAPLKRKARKDQTKSRKTPIRKRRTAKNVEADLQLFSPDNSVEPQLPQRRCAVCAQFFIKDNNWQEAKKQFELNKQHIP</sequence>
<evidence type="ECO:0000313" key="2">
    <source>
        <dbReference type="Proteomes" id="UP000504634"/>
    </source>
</evidence>
<protein>
    <submittedName>
        <fullName evidence="3">Uncharacterized protein LOC115628740</fullName>
    </submittedName>
</protein>
<evidence type="ECO:0000256" key="1">
    <source>
        <dbReference type="SAM" id="MobiDB-lite"/>
    </source>
</evidence>
<accession>A0A6J2TXG9</accession>
<organism evidence="2 3">
    <name type="scientific">Drosophila lebanonensis</name>
    <name type="common">Fruit fly</name>
    <name type="synonym">Scaptodrosophila lebanonensis</name>
    <dbReference type="NCBI Taxonomy" id="7225"/>
    <lineage>
        <taxon>Eukaryota</taxon>
        <taxon>Metazoa</taxon>
        <taxon>Ecdysozoa</taxon>
        <taxon>Arthropoda</taxon>
        <taxon>Hexapoda</taxon>
        <taxon>Insecta</taxon>
        <taxon>Pterygota</taxon>
        <taxon>Neoptera</taxon>
        <taxon>Endopterygota</taxon>
        <taxon>Diptera</taxon>
        <taxon>Brachycera</taxon>
        <taxon>Muscomorpha</taxon>
        <taxon>Ephydroidea</taxon>
        <taxon>Drosophilidae</taxon>
        <taxon>Scaptodrosophila</taxon>
    </lineage>
</organism>
<feature type="region of interest" description="Disordered" evidence="1">
    <location>
        <begin position="1"/>
        <end position="38"/>
    </location>
</feature>